<evidence type="ECO:0000313" key="1">
    <source>
        <dbReference type="EMBL" id="SBT37534.1"/>
    </source>
</evidence>
<name>A0A1A8Z1B4_PLAOA</name>
<accession>A0A1A8Z1B4</accession>
<dbReference type="EMBL" id="FLRE01000129">
    <property type="protein sequence ID" value="SBT37534.1"/>
    <property type="molecule type" value="Genomic_DNA"/>
</dbReference>
<organism evidence="1 2">
    <name type="scientific">Plasmodium ovale wallikeri</name>
    <dbReference type="NCBI Taxonomy" id="864142"/>
    <lineage>
        <taxon>Eukaryota</taxon>
        <taxon>Sar</taxon>
        <taxon>Alveolata</taxon>
        <taxon>Apicomplexa</taxon>
        <taxon>Aconoidasida</taxon>
        <taxon>Haemosporida</taxon>
        <taxon>Plasmodiidae</taxon>
        <taxon>Plasmodium</taxon>
        <taxon>Plasmodium (Plasmodium)</taxon>
    </lineage>
</organism>
<sequence>MDIDDFLKCNDLNVSKDTIKNIHKNKIGILITNLGSPSKPTYWSLYKYLSRKKKKKKFPKWKKKKKKKNIATRWKTNEHSDYSTDKSRLIGTHELLSSIDFCGFPFCTAVFCPSGAVIKTKERKKEAIHKKDQRKKIVIVRHHVANAHQQKSVNTNPRQCALKGLIKNA</sequence>
<reference evidence="2" key="1">
    <citation type="submission" date="2016-05" db="EMBL/GenBank/DDBJ databases">
        <authorList>
            <person name="Naeem Raeece"/>
        </authorList>
    </citation>
    <scope>NUCLEOTIDE SEQUENCE [LARGE SCALE GENOMIC DNA]</scope>
</reference>
<protein>
    <submittedName>
        <fullName evidence="1">Ferrochelatase, putative (FC)</fullName>
    </submittedName>
</protein>
<gene>
    <name evidence="1" type="ORF">POVWA2_033990</name>
</gene>
<proteinExistence type="predicted"/>
<dbReference type="Proteomes" id="UP000078550">
    <property type="component" value="Unassembled WGS sequence"/>
</dbReference>
<evidence type="ECO:0000313" key="2">
    <source>
        <dbReference type="Proteomes" id="UP000078550"/>
    </source>
</evidence>
<dbReference type="AlphaFoldDB" id="A0A1A8Z1B4"/>